<dbReference type="InterPro" id="IPR012327">
    <property type="entry name" value="MeTrfase_D12"/>
</dbReference>
<keyword evidence="4" id="KW-0949">S-adenosyl-L-methionine</keyword>
<dbReference type="AlphaFoldDB" id="G3JXC9"/>
<evidence type="ECO:0000256" key="2">
    <source>
        <dbReference type="ARBA" id="ARBA00022603"/>
    </source>
</evidence>
<organism evidence="6">
    <name type="scientific">Thermus sp. ITI 346</name>
    <dbReference type="NCBI Taxonomy" id="1046940"/>
    <lineage>
        <taxon>Bacteria</taxon>
        <taxon>Thermotogati</taxon>
        <taxon>Deinococcota</taxon>
        <taxon>Deinococci</taxon>
        <taxon>Thermales</taxon>
        <taxon>Thermaceae</taxon>
        <taxon>Thermus</taxon>
    </lineage>
</organism>
<dbReference type="EC" id="2.1.1.72" evidence="1"/>
<dbReference type="Gene3D" id="3.40.50.150">
    <property type="entry name" value="Vaccinia Virus protein VP39"/>
    <property type="match status" value="2"/>
</dbReference>
<evidence type="ECO:0000256" key="1">
    <source>
        <dbReference type="ARBA" id="ARBA00011900"/>
    </source>
</evidence>
<dbReference type="REBASE" id="3981">
    <property type="entry name" value="M.Tsp509I"/>
</dbReference>
<protein>
    <recommendedName>
        <fullName evidence="1">site-specific DNA-methyltransferase (adenine-specific)</fullName>
        <ecNumber evidence="1">2.1.1.72</ecNumber>
    </recommendedName>
</protein>
<evidence type="ECO:0000256" key="3">
    <source>
        <dbReference type="ARBA" id="ARBA00022679"/>
    </source>
</evidence>
<dbReference type="InterPro" id="IPR002052">
    <property type="entry name" value="DNA_methylase_N6_adenine_CS"/>
</dbReference>
<accession>G3JXC9</accession>
<gene>
    <name evidence="6" type="primary">tsp509IM</name>
</gene>
<dbReference type="GO" id="GO:0009307">
    <property type="term" value="P:DNA restriction-modification system"/>
    <property type="evidence" value="ECO:0007669"/>
    <property type="project" value="InterPro"/>
</dbReference>
<reference evidence="6" key="1">
    <citation type="submission" date="2011-05" db="EMBL/GenBank/DDBJ databases">
        <title>Tsp509I RM system.</title>
        <authorList>
            <person name="Tenkanen T."/>
            <person name="Morgan R.D."/>
        </authorList>
    </citation>
    <scope>NUCLEOTIDE SEQUENCE</scope>
    <source>
        <strain evidence="6">ITI 346</strain>
    </source>
</reference>
<dbReference type="InterPro" id="IPR029063">
    <property type="entry name" value="SAM-dependent_MTases_sf"/>
</dbReference>
<comment type="catalytic activity">
    <reaction evidence="5">
        <text>a 2'-deoxyadenosine in DNA + S-adenosyl-L-methionine = an N(6)-methyl-2'-deoxyadenosine in DNA + S-adenosyl-L-homocysteine + H(+)</text>
        <dbReference type="Rhea" id="RHEA:15197"/>
        <dbReference type="Rhea" id="RHEA-COMP:12418"/>
        <dbReference type="Rhea" id="RHEA-COMP:12419"/>
        <dbReference type="ChEBI" id="CHEBI:15378"/>
        <dbReference type="ChEBI" id="CHEBI:57856"/>
        <dbReference type="ChEBI" id="CHEBI:59789"/>
        <dbReference type="ChEBI" id="CHEBI:90615"/>
        <dbReference type="ChEBI" id="CHEBI:90616"/>
        <dbReference type="EC" id="2.1.1.72"/>
    </reaction>
</comment>
<dbReference type="GO" id="GO:0003676">
    <property type="term" value="F:nucleic acid binding"/>
    <property type="evidence" value="ECO:0007669"/>
    <property type="project" value="InterPro"/>
</dbReference>
<dbReference type="EMBL" id="JN035227">
    <property type="protein sequence ID" value="AEN19712.1"/>
    <property type="molecule type" value="Genomic_DNA"/>
</dbReference>
<dbReference type="PRINTS" id="PR00505">
    <property type="entry name" value="D12N6MTFRASE"/>
</dbReference>
<sequence>MAGGQMIKYIGSKRALLPWIIEVISLLRQLDGSYRVADLFSGSARVAHALKKHGFWVAANDINTYAFVLAKALVEANARVYTKEKLKPILADLMALPPKKGWFTHTYCEEARYFQPKNGQRIEAIREAIEERYSEDPTLKAILLTSLMLAADKVDSTTGVQMAYLKSWAPRSYNDLQLEYPPLLPGEGLAIQGDALKVVEELSVDLVYLDPPYNQHSYLGNYHVWETLVLWDNPETYGIARKRIDVKERKSPFNSRKEAKAAMKELLRKIKARHVVLSFNNEGFFTSEEIEEILKEWGYVVRFSRPHKRYVGALIGIYNPKGEKVGKVSHTRNEEYLFVVTQYRGVYEELLDRVAITSARKAVAVPLF</sequence>
<dbReference type="PROSITE" id="PS00092">
    <property type="entry name" value="N6_MTASE"/>
    <property type="match status" value="1"/>
</dbReference>
<keyword evidence="2" id="KW-0489">Methyltransferase</keyword>
<evidence type="ECO:0000256" key="5">
    <source>
        <dbReference type="ARBA" id="ARBA00047942"/>
    </source>
</evidence>
<dbReference type="Pfam" id="PF02086">
    <property type="entry name" value="MethyltransfD12"/>
    <property type="match status" value="1"/>
</dbReference>
<proteinExistence type="predicted"/>
<evidence type="ECO:0000313" key="6">
    <source>
        <dbReference type="EMBL" id="AEN19712.1"/>
    </source>
</evidence>
<dbReference type="SUPFAM" id="SSF53335">
    <property type="entry name" value="S-adenosyl-L-methionine-dependent methyltransferases"/>
    <property type="match status" value="1"/>
</dbReference>
<dbReference type="GO" id="GO:0009007">
    <property type="term" value="F:site-specific DNA-methyltransferase (adenine-specific) activity"/>
    <property type="evidence" value="ECO:0007669"/>
    <property type="project" value="UniProtKB-EC"/>
</dbReference>
<keyword evidence="3" id="KW-0808">Transferase</keyword>
<evidence type="ECO:0000256" key="4">
    <source>
        <dbReference type="ARBA" id="ARBA00022691"/>
    </source>
</evidence>
<dbReference type="GO" id="GO:0032259">
    <property type="term" value="P:methylation"/>
    <property type="evidence" value="ECO:0007669"/>
    <property type="project" value="UniProtKB-KW"/>
</dbReference>
<name>G3JXC9_9DEIN</name>